<reference evidence="2 3" key="1">
    <citation type="journal article" date="2016" name="Front. Microbiol.">
        <title>Single-Cell (Meta-)Genomics of a Dimorphic Candidatus Thiomargarita nelsonii Reveals Genomic Plasticity.</title>
        <authorList>
            <person name="Flood B.E."/>
            <person name="Fliss P."/>
            <person name="Jones D.S."/>
            <person name="Dick G.J."/>
            <person name="Jain S."/>
            <person name="Kaster A.K."/>
            <person name="Winkel M."/>
            <person name="Mussmann M."/>
            <person name="Bailey J."/>
        </authorList>
    </citation>
    <scope>NUCLEOTIDE SEQUENCE [LARGE SCALE GENOMIC DNA]</scope>
    <source>
        <strain evidence="2">Hydrate Ridge</strain>
    </source>
</reference>
<name>A0A4E0RU24_9GAMM</name>
<comment type="caution">
    <text evidence="2">The sequence shown here is derived from an EMBL/GenBank/DDBJ whole genome shotgun (WGS) entry which is preliminary data.</text>
</comment>
<gene>
    <name evidence="2" type="ORF">PN36_03450</name>
</gene>
<evidence type="ECO:0000256" key="1">
    <source>
        <dbReference type="SAM" id="SignalP"/>
    </source>
</evidence>
<sequence length="135" mass="16146">MKMQKRIIISLALILGNTSALAHDCGEPDCTQRHNHSWQDQQRWDNNSDCAQHYNRQDSESRYDYEQSDCARRYQSHKQTSARWEREASRVLSDIEREVDALTQERYQQVEVDYARPSCRSQGDYQNRRCQKRCQ</sequence>
<evidence type="ECO:0000313" key="3">
    <source>
        <dbReference type="Proteomes" id="UP000030428"/>
    </source>
</evidence>
<keyword evidence="3" id="KW-1185">Reference proteome</keyword>
<feature type="signal peptide" evidence="1">
    <location>
        <begin position="1"/>
        <end position="22"/>
    </location>
</feature>
<keyword evidence="1" id="KW-0732">Signal</keyword>
<protein>
    <recommendedName>
        <fullName evidence="4">Secreted protein</fullName>
    </recommendedName>
</protein>
<dbReference type="AlphaFoldDB" id="A0A4E0RU24"/>
<dbReference type="EMBL" id="JSZA02000010">
    <property type="protein sequence ID" value="TGO03574.1"/>
    <property type="molecule type" value="Genomic_DNA"/>
</dbReference>
<dbReference type="Proteomes" id="UP000030428">
    <property type="component" value="Unassembled WGS sequence"/>
</dbReference>
<evidence type="ECO:0000313" key="2">
    <source>
        <dbReference type="EMBL" id="TGO03574.1"/>
    </source>
</evidence>
<evidence type="ECO:0008006" key="4">
    <source>
        <dbReference type="Google" id="ProtNLM"/>
    </source>
</evidence>
<feature type="chain" id="PRO_5020037763" description="Secreted protein" evidence="1">
    <location>
        <begin position="23"/>
        <end position="135"/>
    </location>
</feature>
<organism evidence="2 3">
    <name type="scientific">Candidatus Thiomargarita nelsonii</name>
    <dbReference type="NCBI Taxonomy" id="1003181"/>
    <lineage>
        <taxon>Bacteria</taxon>
        <taxon>Pseudomonadati</taxon>
        <taxon>Pseudomonadota</taxon>
        <taxon>Gammaproteobacteria</taxon>
        <taxon>Thiotrichales</taxon>
        <taxon>Thiotrichaceae</taxon>
        <taxon>Thiomargarita</taxon>
    </lineage>
</organism>
<proteinExistence type="predicted"/>
<accession>A0A4E0RU24</accession>